<dbReference type="GO" id="GO:0005794">
    <property type="term" value="C:Golgi apparatus"/>
    <property type="evidence" value="ECO:0000318"/>
    <property type="project" value="GO_Central"/>
</dbReference>
<keyword evidence="6 8" id="KW-0472">Membrane</keyword>
<feature type="transmembrane region" description="Helical" evidence="8">
    <location>
        <begin position="229"/>
        <end position="254"/>
    </location>
</feature>
<keyword evidence="7 8" id="KW-0012">Acyltransferase</keyword>
<name>A0A067F1S5_CITSI</name>
<feature type="domain" description="Palmitoyltransferase DHHC" evidence="10">
    <location>
        <begin position="142"/>
        <end position="265"/>
    </location>
</feature>
<keyword evidence="3 8" id="KW-0808">Transferase</keyword>
<dbReference type="GO" id="GO:0019706">
    <property type="term" value="F:protein-cysteine S-palmitoyltransferase activity"/>
    <property type="evidence" value="ECO:0000318"/>
    <property type="project" value="GO_Central"/>
</dbReference>
<feature type="transmembrane region" description="Helical" evidence="8">
    <location>
        <begin position="63"/>
        <end position="85"/>
    </location>
</feature>
<dbReference type="STRING" id="2711.A0A067F1S5"/>
<accession>A0A067F1S5</accession>
<dbReference type="InterPro" id="IPR001594">
    <property type="entry name" value="Palmitoyltrfase_DHHC"/>
</dbReference>
<evidence type="ECO:0000256" key="8">
    <source>
        <dbReference type="RuleBase" id="RU079119"/>
    </source>
</evidence>
<dbReference type="Pfam" id="PF01529">
    <property type="entry name" value="DHHC"/>
    <property type="match status" value="1"/>
</dbReference>
<gene>
    <name evidence="11" type="ORF">CISIN_1g018898mg</name>
</gene>
<protein>
    <recommendedName>
        <fullName evidence="8">S-acyltransferase</fullName>
        <ecNumber evidence="8">2.3.1.225</ecNumber>
    </recommendedName>
    <alternativeName>
        <fullName evidence="8">Palmitoyltransferase</fullName>
    </alternativeName>
</protein>
<dbReference type="GO" id="GO:0005783">
    <property type="term" value="C:endoplasmic reticulum"/>
    <property type="evidence" value="ECO:0000318"/>
    <property type="project" value="GO_Central"/>
</dbReference>
<dbReference type="PROSITE" id="PS50216">
    <property type="entry name" value="DHHC"/>
    <property type="match status" value="1"/>
</dbReference>
<comment type="catalytic activity">
    <reaction evidence="8">
        <text>L-cysteinyl-[protein] + hexadecanoyl-CoA = S-hexadecanoyl-L-cysteinyl-[protein] + CoA</text>
        <dbReference type="Rhea" id="RHEA:36683"/>
        <dbReference type="Rhea" id="RHEA-COMP:10131"/>
        <dbReference type="Rhea" id="RHEA-COMP:11032"/>
        <dbReference type="ChEBI" id="CHEBI:29950"/>
        <dbReference type="ChEBI" id="CHEBI:57287"/>
        <dbReference type="ChEBI" id="CHEBI:57379"/>
        <dbReference type="ChEBI" id="CHEBI:74151"/>
        <dbReference type="EC" id="2.3.1.225"/>
    </reaction>
</comment>
<reference evidence="11 12" key="1">
    <citation type="submission" date="2014-04" db="EMBL/GenBank/DDBJ databases">
        <authorList>
            <consortium name="International Citrus Genome Consortium"/>
            <person name="Gmitter F."/>
            <person name="Chen C."/>
            <person name="Farmerie W."/>
            <person name="Harkins T."/>
            <person name="Desany B."/>
            <person name="Mohiuddin M."/>
            <person name="Kodira C."/>
            <person name="Borodovsky M."/>
            <person name="Lomsadze A."/>
            <person name="Burns P."/>
            <person name="Jenkins J."/>
            <person name="Prochnik S."/>
            <person name="Shu S."/>
            <person name="Chapman J."/>
            <person name="Pitluck S."/>
            <person name="Schmutz J."/>
            <person name="Rokhsar D."/>
        </authorList>
    </citation>
    <scope>NUCLEOTIDE SEQUENCE</scope>
</reference>
<dbReference type="Proteomes" id="UP000027120">
    <property type="component" value="Unassembled WGS sequence"/>
</dbReference>
<comment type="subcellular location">
    <subcellularLocation>
        <location evidence="1">Endomembrane system</location>
        <topology evidence="1">Multi-pass membrane protein</topology>
    </subcellularLocation>
</comment>
<evidence type="ECO:0000256" key="3">
    <source>
        <dbReference type="ARBA" id="ARBA00022679"/>
    </source>
</evidence>
<dbReference type="SMR" id="A0A067F1S5"/>
<evidence type="ECO:0000313" key="12">
    <source>
        <dbReference type="Proteomes" id="UP000027120"/>
    </source>
</evidence>
<keyword evidence="4 8" id="KW-0812">Transmembrane</keyword>
<evidence type="ECO:0000256" key="7">
    <source>
        <dbReference type="ARBA" id="ARBA00023315"/>
    </source>
</evidence>
<evidence type="ECO:0000256" key="9">
    <source>
        <dbReference type="SAM" id="MobiDB-lite"/>
    </source>
</evidence>
<dbReference type="InterPro" id="IPR039859">
    <property type="entry name" value="PFA4/ZDH16/20/ERF2-like"/>
</dbReference>
<evidence type="ECO:0000256" key="2">
    <source>
        <dbReference type="ARBA" id="ARBA00008574"/>
    </source>
</evidence>
<feature type="transmembrane region" description="Helical" evidence="8">
    <location>
        <begin position="186"/>
        <end position="209"/>
    </location>
</feature>
<comment type="similarity">
    <text evidence="2 8">Belongs to the DHHC palmitoyltransferase family.</text>
</comment>
<sequence>MAKPQRVYQVWKGRNKFMFNGRLIFGPDAKSIVVTLLLILVPIVTFCSNVARNLLHEVSTYTTGYAIMGVAIMLTVYVLVLLFLTSARDPGIVPRNLHPPEEDVTYDSSASIETGGGTQTPIPRVPRTKEVLIDGRIVVKVKYCDTCKLYRPPRCSHCSVCDNCVERFDHHCPWVGQCIGQRNYRYFFLFVTSSALLCIFIFAMSALHLKYQIDYYGNVWKAIKESPASVILMAYCFFFLWFVGGLACFHLYLISTNQTTYENFRYRREDGVRLYDRGCLNNFLEVFCTKIKPSRNNFRTYAQENESRPRTHTRTTPEAETDRRAKVEDDREIGGDLLKISKRRDVEEA</sequence>
<dbReference type="PANTHER" id="PTHR22883">
    <property type="entry name" value="ZINC FINGER DHHC DOMAIN CONTAINING PROTEIN"/>
    <property type="match status" value="1"/>
</dbReference>
<dbReference type="GO" id="GO:0006612">
    <property type="term" value="P:protein targeting to membrane"/>
    <property type="evidence" value="ECO:0000318"/>
    <property type="project" value="GO_Central"/>
</dbReference>
<keyword evidence="5 8" id="KW-1133">Transmembrane helix</keyword>
<evidence type="ECO:0000256" key="1">
    <source>
        <dbReference type="ARBA" id="ARBA00004127"/>
    </source>
</evidence>
<feature type="transmembrane region" description="Helical" evidence="8">
    <location>
        <begin position="32"/>
        <end position="51"/>
    </location>
</feature>
<dbReference type="AlphaFoldDB" id="A0A067F1S5"/>
<dbReference type="PaxDb" id="2711-XP_006464542.1"/>
<proteinExistence type="inferred from homology"/>
<feature type="region of interest" description="Disordered" evidence="9">
    <location>
        <begin position="300"/>
        <end position="330"/>
    </location>
</feature>
<evidence type="ECO:0000256" key="5">
    <source>
        <dbReference type="ARBA" id="ARBA00022989"/>
    </source>
</evidence>
<keyword evidence="12" id="KW-1185">Reference proteome</keyword>
<feature type="compositionally biased region" description="Basic and acidic residues" evidence="9">
    <location>
        <begin position="305"/>
        <end position="330"/>
    </location>
</feature>
<dbReference type="EMBL" id="KK784966">
    <property type="protein sequence ID" value="KDO57156.1"/>
    <property type="molecule type" value="Genomic_DNA"/>
</dbReference>
<dbReference type="eggNOG" id="KOG1311">
    <property type="taxonomic scope" value="Eukaryota"/>
</dbReference>
<organism evidence="11 12">
    <name type="scientific">Citrus sinensis</name>
    <name type="common">Sweet orange</name>
    <name type="synonym">Citrus aurantium var. sinensis</name>
    <dbReference type="NCBI Taxonomy" id="2711"/>
    <lineage>
        <taxon>Eukaryota</taxon>
        <taxon>Viridiplantae</taxon>
        <taxon>Streptophyta</taxon>
        <taxon>Embryophyta</taxon>
        <taxon>Tracheophyta</taxon>
        <taxon>Spermatophyta</taxon>
        <taxon>Magnoliopsida</taxon>
        <taxon>eudicotyledons</taxon>
        <taxon>Gunneridae</taxon>
        <taxon>Pentapetalae</taxon>
        <taxon>rosids</taxon>
        <taxon>malvids</taxon>
        <taxon>Sapindales</taxon>
        <taxon>Rutaceae</taxon>
        <taxon>Aurantioideae</taxon>
        <taxon>Citrus</taxon>
    </lineage>
</organism>
<comment type="domain">
    <text evidence="8">The DHHC domain is required for palmitoyltransferase activity.</text>
</comment>
<evidence type="ECO:0000313" key="11">
    <source>
        <dbReference type="EMBL" id="KDO57156.1"/>
    </source>
</evidence>
<evidence type="ECO:0000256" key="6">
    <source>
        <dbReference type="ARBA" id="ARBA00023136"/>
    </source>
</evidence>
<evidence type="ECO:0000256" key="4">
    <source>
        <dbReference type="ARBA" id="ARBA00022692"/>
    </source>
</evidence>
<evidence type="ECO:0000259" key="10">
    <source>
        <dbReference type="Pfam" id="PF01529"/>
    </source>
</evidence>
<dbReference type="EC" id="2.3.1.225" evidence="8"/>
<dbReference type="PANTHER" id="PTHR22883:SF440">
    <property type="entry name" value="S-ACYLTRANSFERASE"/>
    <property type="match status" value="1"/>
</dbReference>